<sequence>PAKMPDYQLCFIGKDSIIEVIPGTVGQYPGLKDKNGKDLDWWEGDLLCKGSIHPNAAIGIITYNEQDARWVIVGKSGGEFCTLAEAYRCGWEKIGNIHQHPNLLEAH</sequence>
<dbReference type="Pfam" id="PF09643">
    <property type="entry name" value="YopX"/>
    <property type="match status" value="1"/>
</dbReference>
<protein>
    <recommendedName>
        <fullName evidence="1">YopX protein domain-containing protein</fullName>
    </recommendedName>
</protein>
<feature type="domain" description="YopX protein" evidence="1">
    <location>
        <begin position="19"/>
        <end position="105"/>
    </location>
</feature>
<gene>
    <name evidence="2" type="ORF">LCGC14_2992160</name>
</gene>
<proteinExistence type="predicted"/>
<organism evidence="2">
    <name type="scientific">marine sediment metagenome</name>
    <dbReference type="NCBI Taxonomy" id="412755"/>
    <lineage>
        <taxon>unclassified sequences</taxon>
        <taxon>metagenomes</taxon>
        <taxon>ecological metagenomes</taxon>
    </lineage>
</organism>
<name>A0A0F8ZUI3_9ZZZZ</name>
<feature type="non-terminal residue" evidence="2">
    <location>
        <position position="1"/>
    </location>
</feature>
<dbReference type="InterPro" id="IPR019096">
    <property type="entry name" value="YopX_protein"/>
</dbReference>
<comment type="caution">
    <text evidence="2">The sequence shown here is derived from an EMBL/GenBank/DDBJ whole genome shotgun (WGS) entry which is preliminary data.</text>
</comment>
<evidence type="ECO:0000259" key="1">
    <source>
        <dbReference type="Pfam" id="PF09643"/>
    </source>
</evidence>
<dbReference type="SUPFAM" id="SSF159006">
    <property type="entry name" value="YopX-like"/>
    <property type="match status" value="1"/>
</dbReference>
<accession>A0A0F8ZUI3</accession>
<dbReference type="EMBL" id="LAZR01061403">
    <property type="protein sequence ID" value="KKK63651.1"/>
    <property type="molecule type" value="Genomic_DNA"/>
</dbReference>
<dbReference type="Gene3D" id="2.30.30.290">
    <property type="entry name" value="YopX-like domains"/>
    <property type="match status" value="1"/>
</dbReference>
<evidence type="ECO:0000313" key="2">
    <source>
        <dbReference type="EMBL" id="KKK63651.1"/>
    </source>
</evidence>
<dbReference type="AlphaFoldDB" id="A0A0F8ZUI3"/>
<reference evidence="2" key="1">
    <citation type="journal article" date="2015" name="Nature">
        <title>Complex archaea that bridge the gap between prokaryotes and eukaryotes.</title>
        <authorList>
            <person name="Spang A."/>
            <person name="Saw J.H."/>
            <person name="Jorgensen S.L."/>
            <person name="Zaremba-Niedzwiedzka K."/>
            <person name="Martijn J."/>
            <person name="Lind A.E."/>
            <person name="van Eijk R."/>
            <person name="Schleper C."/>
            <person name="Guy L."/>
            <person name="Ettema T.J."/>
        </authorList>
    </citation>
    <scope>NUCLEOTIDE SEQUENCE</scope>
</reference>
<dbReference type="InterPro" id="IPR023385">
    <property type="entry name" value="YopX-like_C"/>
</dbReference>